<reference evidence="1 2" key="1">
    <citation type="submission" date="2018-02" db="EMBL/GenBank/DDBJ databases">
        <title>Comparative genomics of Pseudomonas syringae.</title>
        <authorList>
            <person name="Hulin M.T."/>
        </authorList>
    </citation>
    <scope>NUCLEOTIDE SEQUENCE [LARGE SCALE GENOMIC DNA]</scope>
    <source>
        <strain evidence="1 2">R2leaf</strain>
    </source>
</reference>
<sequence length="60" mass="7073">MRAKWKWCKPEAFLVALVVKVDSFKDNRNIGPICLFFLFFFCDFLPEPHAFRGGILKKVH</sequence>
<name>A0AAD0GQ90_9PSED</name>
<proteinExistence type="predicted"/>
<dbReference type="Proteomes" id="UP000236903">
    <property type="component" value="Chromosome"/>
</dbReference>
<dbReference type="AlphaFoldDB" id="A0AAD0GQ90"/>
<organism evidence="1 2">
    <name type="scientific">Pseudomonas avellanae</name>
    <dbReference type="NCBI Taxonomy" id="46257"/>
    <lineage>
        <taxon>Bacteria</taxon>
        <taxon>Pseudomonadati</taxon>
        <taxon>Pseudomonadota</taxon>
        <taxon>Gammaproteobacteria</taxon>
        <taxon>Pseudomonadales</taxon>
        <taxon>Pseudomonadaceae</taxon>
        <taxon>Pseudomonas</taxon>
    </lineage>
</organism>
<dbReference type="EMBL" id="CP026562">
    <property type="protein sequence ID" value="AVB20359.1"/>
    <property type="molecule type" value="Genomic_DNA"/>
</dbReference>
<protein>
    <submittedName>
        <fullName evidence="1">Uncharacterized protein</fullName>
    </submittedName>
</protein>
<evidence type="ECO:0000313" key="2">
    <source>
        <dbReference type="Proteomes" id="UP000236903"/>
    </source>
</evidence>
<accession>A0AAD0GQ90</accession>
<gene>
    <name evidence="1" type="ORF">BKM03_14910</name>
</gene>
<evidence type="ECO:0000313" key="1">
    <source>
        <dbReference type="EMBL" id="AVB20359.1"/>
    </source>
</evidence>
<dbReference type="KEGG" id="pavl:BKM03_14910"/>